<dbReference type="InterPro" id="IPR000847">
    <property type="entry name" value="LysR_HTH_N"/>
</dbReference>
<dbReference type="InterPro" id="IPR005119">
    <property type="entry name" value="LysR_subst-bd"/>
</dbReference>
<dbReference type="AlphaFoldDB" id="A0A7Y9IRH5"/>
<organism evidence="6 7">
    <name type="scientific">Pigmentiphaga litoralis</name>
    <dbReference type="NCBI Taxonomy" id="516702"/>
    <lineage>
        <taxon>Bacteria</taxon>
        <taxon>Pseudomonadati</taxon>
        <taxon>Pseudomonadota</taxon>
        <taxon>Betaproteobacteria</taxon>
        <taxon>Burkholderiales</taxon>
        <taxon>Alcaligenaceae</taxon>
        <taxon>Pigmentiphaga</taxon>
    </lineage>
</organism>
<dbReference type="SUPFAM" id="SSF53850">
    <property type="entry name" value="Periplasmic binding protein-like II"/>
    <property type="match status" value="1"/>
</dbReference>
<evidence type="ECO:0000313" key="7">
    <source>
        <dbReference type="Proteomes" id="UP000542125"/>
    </source>
</evidence>
<keyword evidence="3 6" id="KW-0238">DNA-binding</keyword>
<evidence type="ECO:0000313" key="6">
    <source>
        <dbReference type="EMBL" id="NYE81740.1"/>
    </source>
</evidence>
<comment type="caution">
    <text evidence="6">The sequence shown here is derived from an EMBL/GenBank/DDBJ whole genome shotgun (WGS) entry which is preliminary data.</text>
</comment>
<protein>
    <submittedName>
        <fullName evidence="6">DNA-binding transcriptional LysR family regulator</fullName>
    </submittedName>
</protein>
<dbReference type="RefSeq" id="WP_179583958.1">
    <property type="nucleotide sequence ID" value="NZ_JACBYR010000001.1"/>
</dbReference>
<dbReference type="GO" id="GO:0003700">
    <property type="term" value="F:DNA-binding transcription factor activity"/>
    <property type="evidence" value="ECO:0007669"/>
    <property type="project" value="InterPro"/>
</dbReference>
<reference evidence="6 7" key="1">
    <citation type="submission" date="2020-07" db="EMBL/GenBank/DDBJ databases">
        <title>Genomic Encyclopedia of Type Strains, Phase IV (KMG-V): Genome sequencing to study the core and pangenomes of soil and plant-associated prokaryotes.</title>
        <authorList>
            <person name="Whitman W."/>
        </authorList>
    </citation>
    <scope>NUCLEOTIDE SEQUENCE [LARGE SCALE GENOMIC DNA]</scope>
    <source>
        <strain evidence="6 7">SAS40</strain>
    </source>
</reference>
<evidence type="ECO:0000256" key="2">
    <source>
        <dbReference type="ARBA" id="ARBA00023015"/>
    </source>
</evidence>
<keyword evidence="2" id="KW-0805">Transcription regulation</keyword>
<comment type="similarity">
    <text evidence="1">Belongs to the LysR transcriptional regulatory family.</text>
</comment>
<dbReference type="PANTHER" id="PTHR30126:SF94">
    <property type="entry name" value="LYSR FAMILY TRANSCRIPTIONAL REGULATOR"/>
    <property type="match status" value="1"/>
</dbReference>
<dbReference type="InterPro" id="IPR036388">
    <property type="entry name" value="WH-like_DNA-bd_sf"/>
</dbReference>
<keyword evidence="4" id="KW-0804">Transcription</keyword>
<dbReference type="SUPFAM" id="SSF46785">
    <property type="entry name" value="Winged helix' DNA-binding domain"/>
    <property type="match status" value="1"/>
</dbReference>
<evidence type="ECO:0000259" key="5">
    <source>
        <dbReference type="PROSITE" id="PS50931"/>
    </source>
</evidence>
<accession>A0A7Y9IRH5</accession>
<dbReference type="Pfam" id="PF00126">
    <property type="entry name" value="HTH_1"/>
    <property type="match status" value="1"/>
</dbReference>
<dbReference type="InterPro" id="IPR036390">
    <property type="entry name" value="WH_DNA-bd_sf"/>
</dbReference>
<name>A0A7Y9IRH5_9BURK</name>
<dbReference type="PRINTS" id="PR00039">
    <property type="entry name" value="HTHLYSR"/>
</dbReference>
<evidence type="ECO:0000256" key="4">
    <source>
        <dbReference type="ARBA" id="ARBA00023163"/>
    </source>
</evidence>
<dbReference type="Gene3D" id="1.10.10.10">
    <property type="entry name" value="Winged helix-like DNA-binding domain superfamily/Winged helix DNA-binding domain"/>
    <property type="match status" value="1"/>
</dbReference>
<keyword evidence="7" id="KW-1185">Reference proteome</keyword>
<evidence type="ECO:0000256" key="1">
    <source>
        <dbReference type="ARBA" id="ARBA00009437"/>
    </source>
</evidence>
<dbReference type="Proteomes" id="UP000542125">
    <property type="component" value="Unassembled WGS sequence"/>
</dbReference>
<evidence type="ECO:0000256" key="3">
    <source>
        <dbReference type="ARBA" id="ARBA00023125"/>
    </source>
</evidence>
<proteinExistence type="inferred from homology"/>
<feature type="domain" description="HTH lysR-type" evidence="5">
    <location>
        <begin position="1"/>
        <end position="58"/>
    </location>
</feature>
<gene>
    <name evidence="6" type="ORF">FHW18_001011</name>
</gene>
<dbReference type="EMBL" id="JACBYR010000001">
    <property type="protein sequence ID" value="NYE81740.1"/>
    <property type="molecule type" value="Genomic_DNA"/>
</dbReference>
<dbReference type="GO" id="GO:0000976">
    <property type="term" value="F:transcription cis-regulatory region binding"/>
    <property type="evidence" value="ECO:0007669"/>
    <property type="project" value="TreeGrafter"/>
</dbReference>
<dbReference type="Pfam" id="PF03466">
    <property type="entry name" value="LysR_substrate"/>
    <property type="match status" value="1"/>
</dbReference>
<dbReference type="Gene3D" id="3.40.190.10">
    <property type="entry name" value="Periplasmic binding protein-like II"/>
    <property type="match status" value="2"/>
</dbReference>
<dbReference type="PROSITE" id="PS50931">
    <property type="entry name" value="HTH_LYSR"/>
    <property type="match status" value="1"/>
</dbReference>
<dbReference type="PANTHER" id="PTHR30126">
    <property type="entry name" value="HTH-TYPE TRANSCRIPTIONAL REGULATOR"/>
    <property type="match status" value="1"/>
</dbReference>
<dbReference type="FunFam" id="1.10.10.10:FF:000001">
    <property type="entry name" value="LysR family transcriptional regulator"/>
    <property type="match status" value="1"/>
</dbReference>
<sequence length="309" mass="34292">MTLKQIEAFYWAANLGSFSIAANRLHVTQSSLSKRIAELEESVGAPLFDRSSRRAQLTECGQRLIALAGQMLDLSEQFRASDLTGTRLTGVCRFGVSELISLTWLPTFTRMVNRDHPALVLEHYVDLARHLERKVVRGELDFAVAPGPGQGTQVTAKVVGRVEFTWVASPGRIDAGTVLRRKELERHPVITMTEGSGLTRAIEVWSQEQGITLQRTLGCNSLMAIVALVLADMGISFLPSQFMEPWLREGALVALKSEPPLPSLNYCFFRRTDDGRTLLETMQDYVTRATDFESPPDCLAPLAKSKNDL</sequence>
<dbReference type="CDD" id="cd05466">
    <property type="entry name" value="PBP2_LTTR_substrate"/>
    <property type="match status" value="1"/>
</dbReference>